<name>A0AAE0WDJ9_9BIVA</name>
<accession>A0AAE0WDJ9</accession>
<reference evidence="1" key="3">
    <citation type="submission" date="2023-05" db="EMBL/GenBank/DDBJ databases">
        <authorList>
            <person name="Smith C.H."/>
        </authorList>
    </citation>
    <scope>NUCLEOTIDE SEQUENCE</scope>
    <source>
        <strain evidence="1">CHS0354</strain>
        <tissue evidence="1">Mantle</tissue>
    </source>
</reference>
<sequence>MLHSSKLIIRLFYLREGTHCEVYEKICFPFGRFIKFVIKISHCNTDFFCLWTSLNVPYHNTIIPALINGLTITLNLVCSQAMTQITKTVCFETLFWLKDFRDSNGVYCEKRLRCFILLSY</sequence>
<reference evidence="1" key="2">
    <citation type="journal article" date="2021" name="Genome Biol. Evol.">
        <title>Developing a high-quality reference genome for a parasitic bivalve with doubly uniparental inheritance (Bivalvia: Unionida).</title>
        <authorList>
            <person name="Smith C.H."/>
        </authorList>
    </citation>
    <scope>NUCLEOTIDE SEQUENCE</scope>
    <source>
        <strain evidence="1">CHS0354</strain>
        <tissue evidence="1">Mantle</tissue>
    </source>
</reference>
<dbReference type="Proteomes" id="UP001195483">
    <property type="component" value="Unassembled WGS sequence"/>
</dbReference>
<reference evidence="1" key="1">
    <citation type="journal article" date="2021" name="Genome Biol. Evol.">
        <title>A High-Quality Reference Genome for a Parasitic Bivalve with Doubly Uniparental Inheritance (Bivalvia: Unionida).</title>
        <authorList>
            <person name="Smith C.H."/>
        </authorList>
    </citation>
    <scope>NUCLEOTIDE SEQUENCE</scope>
    <source>
        <strain evidence="1">CHS0354</strain>
    </source>
</reference>
<evidence type="ECO:0000313" key="1">
    <source>
        <dbReference type="EMBL" id="KAK3609405.1"/>
    </source>
</evidence>
<evidence type="ECO:0000313" key="2">
    <source>
        <dbReference type="Proteomes" id="UP001195483"/>
    </source>
</evidence>
<comment type="caution">
    <text evidence="1">The sequence shown here is derived from an EMBL/GenBank/DDBJ whole genome shotgun (WGS) entry which is preliminary data.</text>
</comment>
<dbReference type="AlphaFoldDB" id="A0AAE0WDJ9"/>
<gene>
    <name evidence="1" type="ORF">CHS0354_011981</name>
</gene>
<organism evidence="1 2">
    <name type="scientific">Potamilus streckersoni</name>
    <dbReference type="NCBI Taxonomy" id="2493646"/>
    <lineage>
        <taxon>Eukaryota</taxon>
        <taxon>Metazoa</taxon>
        <taxon>Spiralia</taxon>
        <taxon>Lophotrochozoa</taxon>
        <taxon>Mollusca</taxon>
        <taxon>Bivalvia</taxon>
        <taxon>Autobranchia</taxon>
        <taxon>Heteroconchia</taxon>
        <taxon>Palaeoheterodonta</taxon>
        <taxon>Unionida</taxon>
        <taxon>Unionoidea</taxon>
        <taxon>Unionidae</taxon>
        <taxon>Ambleminae</taxon>
        <taxon>Lampsilini</taxon>
        <taxon>Potamilus</taxon>
    </lineage>
</organism>
<protein>
    <submittedName>
        <fullName evidence="1">Uncharacterized protein</fullName>
    </submittedName>
</protein>
<keyword evidence="2" id="KW-1185">Reference proteome</keyword>
<dbReference type="EMBL" id="JAEAOA010000736">
    <property type="protein sequence ID" value="KAK3609405.1"/>
    <property type="molecule type" value="Genomic_DNA"/>
</dbReference>
<proteinExistence type="predicted"/>